<gene>
    <name evidence="2" type="ORF">FHS18_001702</name>
</gene>
<evidence type="ECO:0000256" key="1">
    <source>
        <dbReference type="SAM" id="Phobius"/>
    </source>
</evidence>
<evidence type="ECO:0000313" key="3">
    <source>
        <dbReference type="Proteomes" id="UP000570361"/>
    </source>
</evidence>
<keyword evidence="1" id="KW-0472">Membrane</keyword>
<proteinExistence type="predicted"/>
<sequence>MGFHCLYSTTQDYSLLIFTQMAINIYWYYPAHYFNEQRQQICDRLPLCSLSYRSSLV</sequence>
<dbReference type="EMBL" id="JACHXK010000003">
    <property type="protein sequence ID" value="MBB3109639.1"/>
    <property type="molecule type" value="Genomic_DNA"/>
</dbReference>
<organism evidence="2 3">
    <name type="scientific">Paenibacillus phyllosphaerae</name>
    <dbReference type="NCBI Taxonomy" id="274593"/>
    <lineage>
        <taxon>Bacteria</taxon>
        <taxon>Bacillati</taxon>
        <taxon>Bacillota</taxon>
        <taxon>Bacilli</taxon>
        <taxon>Bacillales</taxon>
        <taxon>Paenibacillaceae</taxon>
        <taxon>Paenibacillus</taxon>
    </lineage>
</organism>
<accession>A0A7W5AVN2</accession>
<protein>
    <submittedName>
        <fullName evidence="2">Uncharacterized protein</fullName>
    </submittedName>
</protein>
<keyword evidence="1" id="KW-0812">Transmembrane</keyword>
<comment type="caution">
    <text evidence="2">The sequence shown here is derived from an EMBL/GenBank/DDBJ whole genome shotgun (WGS) entry which is preliminary data.</text>
</comment>
<evidence type="ECO:0000313" key="2">
    <source>
        <dbReference type="EMBL" id="MBB3109639.1"/>
    </source>
</evidence>
<keyword evidence="1" id="KW-1133">Transmembrane helix</keyword>
<feature type="transmembrane region" description="Helical" evidence="1">
    <location>
        <begin position="12"/>
        <end position="29"/>
    </location>
</feature>
<keyword evidence="3" id="KW-1185">Reference proteome</keyword>
<dbReference type="Proteomes" id="UP000570361">
    <property type="component" value="Unassembled WGS sequence"/>
</dbReference>
<reference evidence="2 3" key="1">
    <citation type="submission" date="2020-08" db="EMBL/GenBank/DDBJ databases">
        <title>Genomic Encyclopedia of Type Strains, Phase III (KMG-III): the genomes of soil and plant-associated and newly described type strains.</title>
        <authorList>
            <person name="Whitman W."/>
        </authorList>
    </citation>
    <scope>NUCLEOTIDE SEQUENCE [LARGE SCALE GENOMIC DNA]</scope>
    <source>
        <strain evidence="2 3">CECT 5862</strain>
    </source>
</reference>
<dbReference type="AlphaFoldDB" id="A0A7W5AVN2"/>
<name>A0A7W5AVN2_9BACL</name>